<proteinExistence type="predicted"/>
<organism evidence="2 3">
    <name type="scientific">Sinocyclocheilus grahami</name>
    <name type="common">Dianchi golden-line fish</name>
    <name type="synonym">Barbus grahami</name>
    <dbReference type="NCBI Taxonomy" id="75366"/>
    <lineage>
        <taxon>Eukaryota</taxon>
        <taxon>Metazoa</taxon>
        <taxon>Chordata</taxon>
        <taxon>Craniata</taxon>
        <taxon>Vertebrata</taxon>
        <taxon>Euteleostomi</taxon>
        <taxon>Actinopterygii</taxon>
        <taxon>Neopterygii</taxon>
        <taxon>Teleostei</taxon>
        <taxon>Ostariophysi</taxon>
        <taxon>Cypriniformes</taxon>
        <taxon>Cyprinidae</taxon>
        <taxon>Cyprininae</taxon>
        <taxon>Sinocyclocheilus</taxon>
    </lineage>
</organism>
<protein>
    <submittedName>
        <fullName evidence="2">Storkhead box 1</fullName>
    </submittedName>
</protein>
<dbReference type="GO" id="GO:0006357">
    <property type="term" value="P:regulation of transcription by RNA polymerase II"/>
    <property type="evidence" value="ECO:0007669"/>
    <property type="project" value="InterPro"/>
</dbReference>
<keyword evidence="3" id="KW-1185">Reference proteome</keyword>
<reference evidence="2" key="1">
    <citation type="submission" date="2025-08" db="UniProtKB">
        <authorList>
            <consortium name="Ensembl"/>
        </authorList>
    </citation>
    <scope>IDENTIFICATION</scope>
</reference>
<dbReference type="AlphaFoldDB" id="A0A672L9Z3"/>
<dbReference type="GO" id="GO:0005737">
    <property type="term" value="C:cytoplasm"/>
    <property type="evidence" value="ECO:0007669"/>
    <property type="project" value="TreeGrafter"/>
</dbReference>
<feature type="region of interest" description="Disordered" evidence="1">
    <location>
        <begin position="422"/>
        <end position="461"/>
    </location>
</feature>
<dbReference type="GO" id="GO:0000977">
    <property type="term" value="F:RNA polymerase II transcription regulatory region sequence-specific DNA binding"/>
    <property type="evidence" value="ECO:0007669"/>
    <property type="project" value="TreeGrafter"/>
</dbReference>
<evidence type="ECO:0000313" key="3">
    <source>
        <dbReference type="Proteomes" id="UP000472262"/>
    </source>
</evidence>
<reference evidence="2" key="2">
    <citation type="submission" date="2025-09" db="UniProtKB">
        <authorList>
            <consortium name="Ensembl"/>
        </authorList>
    </citation>
    <scope>IDENTIFICATION</scope>
</reference>
<accession>A0A672L9Z3</accession>
<name>A0A672L9Z3_SINGR</name>
<dbReference type="Proteomes" id="UP000472262">
    <property type="component" value="Unassembled WGS sequence"/>
</dbReference>
<feature type="region of interest" description="Disordered" evidence="1">
    <location>
        <begin position="346"/>
        <end position="371"/>
    </location>
</feature>
<dbReference type="Ensembl" id="ENSSGRT00000020900.1">
    <property type="protein sequence ID" value="ENSSGRP00000019354.1"/>
    <property type="gene ID" value="ENSSGRG00000011693.1"/>
</dbReference>
<dbReference type="PANTHER" id="PTHR22437:SF1">
    <property type="entry name" value="STORKHEAD-BOX PROTEIN 1"/>
    <property type="match status" value="1"/>
</dbReference>
<dbReference type="InterPro" id="IPR040126">
    <property type="entry name" value="STOX1/2"/>
</dbReference>
<dbReference type="PANTHER" id="PTHR22437">
    <property type="entry name" value="WINGED HELIX DOMAIN-CONTAINING PROTEIN"/>
    <property type="match status" value="1"/>
</dbReference>
<dbReference type="GO" id="GO:0005634">
    <property type="term" value="C:nucleus"/>
    <property type="evidence" value="ECO:0007669"/>
    <property type="project" value="TreeGrafter"/>
</dbReference>
<evidence type="ECO:0000313" key="2">
    <source>
        <dbReference type="Ensembl" id="ENSSGRP00000019354.1"/>
    </source>
</evidence>
<evidence type="ECO:0000256" key="1">
    <source>
        <dbReference type="SAM" id="MobiDB-lite"/>
    </source>
</evidence>
<feature type="region of interest" description="Disordered" evidence="1">
    <location>
        <begin position="231"/>
        <end position="255"/>
    </location>
</feature>
<feature type="compositionally biased region" description="Polar residues" evidence="1">
    <location>
        <begin position="231"/>
        <end position="253"/>
    </location>
</feature>
<sequence>MSVQHRLVQLSAASLAVVLCRDEDSKYSASSTNGQGVFADFKSQNSRSFWNKRLVKAVSEVSFQGWLENYVLLVQGNANNLEVLREAWMRRALRSPEGYTIRAVGRNKLHPLAPTVDSTLDVQPIQELCGVYSSAYPESSTLRIEDKIRLRENKVRSREFRNGRVREIKRQDGDLRHVHDQKNIVDHATHCDTIEVPLSWPKPTIQHRLSLHLLNSKEESHHRPDLLCSHQQVSNSTSHQLSDGQTLDRNTSQTEREVYTDDEYRIYIYIYIYIYKYTYEGLNIHSLTLYVYESTNNISRFDEPVCADGGRDGHFVEEHTHHKPTRTTYRSHEYRWQPSDHQILQKGASPRQEVQGLRKRLQESSLGDDEQTEALESSIFDYCQASEVESDSDTIHKSADEAEAGKSNHWICHPELKDCHQRTNETSEDAGNFSASLNGPTGACAGETTESQSYTADSGIDSPRTHMSVACSDSAILKGLKHRGFLQNLEKLHSNGIHPQSSLLKLTPVMNV</sequence>